<evidence type="ECO:0000313" key="2">
    <source>
        <dbReference type="EMBL" id="PIR27179.1"/>
    </source>
</evidence>
<dbReference type="AlphaFoldDB" id="A0A2H0PYR2"/>
<dbReference type="EMBL" id="PCXF01000066">
    <property type="protein sequence ID" value="PIR27179.1"/>
    <property type="molecule type" value="Genomic_DNA"/>
</dbReference>
<reference evidence="2 3" key="1">
    <citation type="submission" date="2017-09" db="EMBL/GenBank/DDBJ databases">
        <title>Depth-based differentiation of microbial function through sediment-hosted aquifers and enrichment of novel symbionts in the deep terrestrial subsurface.</title>
        <authorList>
            <person name="Probst A.J."/>
            <person name="Ladd B."/>
            <person name="Jarett J.K."/>
            <person name="Geller-Mcgrath D.E."/>
            <person name="Sieber C.M."/>
            <person name="Emerson J.B."/>
            <person name="Anantharaman K."/>
            <person name="Thomas B.C."/>
            <person name="Malmstrom R."/>
            <person name="Stieglmeier M."/>
            <person name="Klingl A."/>
            <person name="Woyke T."/>
            <person name="Ryan C.M."/>
            <person name="Banfield J.F."/>
        </authorList>
    </citation>
    <scope>NUCLEOTIDE SEQUENCE [LARGE SCALE GENOMIC DNA]</scope>
    <source>
        <strain evidence="2">CG11_big_fil_rev_8_21_14_0_20_42_15</strain>
    </source>
</reference>
<proteinExistence type="predicted"/>
<comment type="caution">
    <text evidence="2">The sequence shown here is derived from an EMBL/GenBank/DDBJ whole genome shotgun (WGS) entry which is preliminary data.</text>
</comment>
<gene>
    <name evidence="2" type="ORF">COV40_02300</name>
</gene>
<organism evidence="2 3">
    <name type="scientific">Candidatus Berkelbacteria bacterium CG11_big_fil_rev_8_21_14_0_20_42_15</name>
    <dbReference type="NCBI Taxonomy" id="1974517"/>
    <lineage>
        <taxon>Bacteria</taxon>
        <taxon>Candidatus Berkelbacteria</taxon>
    </lineage>
</organism>
<sequence length="271" mass="30469">MSKVIVKKFESYAKTIPEILGEAGLVEKICSYPAYRTGRRQAGKDQKQILIKPNLTINLPPPCTTSIELVEEVIKFCRKNSRAKIIVAEGSGGCDSEKAFGDLGFRDLARKYKIELLDLNQAERIEKENPKALKLKKVLLPAIAFESYIINLAVLKNHSAVKMTAAMKNVFGFYLNKIFIRWPATRSFSGGWWNKSELHMYGVPESIIDLCRYIHFDFNIVDASIGQRKSEVHGQPCDPPIGKIIAGFDAHEVDKICAPLLNLAPKEIKYL</sequence>
<accession>A0A2H0PYR2</accession>
<dbReference type="Proteomes" id="UP000231154">
    <property type="component" value="Unassembled WGS sequence"/>
</dbReference>
<dbReference type="Pfam" id="PF04015">
    <property type="entry name" value="DUF362"/>
    <property type="match status" value="1"/>
</dbReference>
<protein>
    <recommendedName>
        <fullName evidence="1">DUF362 domain-containing protein</fullName>
    </recommendedName>
</protein>
<evidence type="ECO:0000259" key="1">
    <source>
        <dbReference type="Pfam" id="PF04015"/>
    </source>
</evidence>
<evidence type="ECO:0000313" key="3">
    <source>
        <dbReference type="Proteomes" id="UP000231154"/>
    </source>
</evidence>
<name>A0A2H0PYR2_9BACT</name>
<feature type="domain" description="DUF362" evidence="1">
    <location>
        <begin position="49"/>
        <end position="258"/>
    </location>
</feature>
<dbReference type="InterPro" id="IPR007160">
    <property type="entry name" value="DUF362"/>
</dbReference>